<gene>
    <name evidence="2" type="ORF">ACFS29_10870</name>
</gene>
<evidence type="ECO:0000313" key="2">
    <source>
        <dbReference type="EMBL" id="MFD2916142.1"/>
    </source>
</evidence>
<dbReference type="EMBL" id="JBHUOS010000009">
    <property type="protein sequence ID" value="MFD2916142.1"/>
    <property type="molecule type" value="Genomic_DNA"/>
</dbReference>
<dbReference type="Proteomes" id="UP001597548">
    <property type="component" value="Unassembled WGS sequence"/>
</dbReference>
<evidence type="ECO:0008006" key="4">
    <source>
        <dbReference type="Google" id="ProtNLM"/>
    </source>
</evidence>
<organism evidence="2 3">
    <name type="scientific">Psychroserpens luteus</name>
    <dbReference type="NCBI Taxonomy" id="1434066"/>
    <lineage>
        <taxon>Bacteria</taxon>
        <taxon>Pseudomonadati</taxon>
        <taxon>Bacteroidota</taxon>
        <taxon>Flavobacteriia</taxon>
        <taxon>Flavobacteriales</taxon>
        <taxon>Flavobacteriaceae</taxon>
        <taxon>Psychroserpens</taxon>
    </lineage>
</organism>
<comment type="caution">
    <text evidence="2">The sequence shown here is derived from an EMBL/GenBank/DDBJ whole genome shotgun (WGS) entry which is preliminary data.</text>
</comment>
<dbReference type="RefSeq" id="WP_194508152.1">
    <property type="nucleotide sequence ID" value="NZ_JADILU010000004.1"/>
</dbReference>
<name>A0ABW5ZWN2_9FLAO</name>
<accession>A0ABW5ZWN2</accession>
<keyword evidence="1" id="KW-1133">Transmembrane helix</keyword>
<proteinExistence type="predicted"/>
<keyword evidence="1" id="KW-0812">Transmembrane</keyword>
<protein>
    <recommendedName>
        <fullName evidence="4">LPXTG-motif cell wall anchor domain-containing protein</fullName>
    </recommendedName>
</protein>
<sequence length="191" mass="22318">MKSVYFIIVFVCFFESNGYAHDADKAFFTVQQKDHIVEVEAELPWSIRNALFVAFPELENSRSQVEFDTAFFKYIRNNFQIKQNDSILKLISVEEATHEGHSHQNNFKFLFEGNSFDFVKNMMMFNLNKGQENYHDILVEANHIKYITSFDSPSFQINSSSETKFWNTAQLGLLMAVIAVLGLFFFFKLKK</sequence>
<evidence type="ECO:0000313" key="3">
    <source>
        <dbReference type="Proteomes" id="UP001597548"/>
    </source>
</evidence>
<reference evidence="3" key="1">
    <citation type="journal article" date="2019" name="Int. J. Syst. Evol. Microbiol.">
        <title>The Global Catalogue of Microorganisms (GCM) 10K type strain sequencing project: providing services to taxonomists for standard genome sequencing and annotation.</title>
        <authorList>
            <consortium name="The Broad Institute Genomics Platform"/>
            <consortium name="The Broad Institute Genome Sequencing Center for Infectious Disease"/>
            <person name="Wu L."/>
            <person name="Ma J."/>
        </authorList>
    </citation>
    <scope>NUCLEOTIDE SEQUENCE [LARGE SCALE GENOMIC DNA]</scope>
    <source>
        <strain evidence="3">KCTC 32514</strain>
    </source>
</reference>
<keyword evidence="3" id="KW-1185">Reference proteome</keyword>
<feature type="transmembrane region" description="Helical" evidence="1">
    <location>
        <begin position="165"/>
        <end position="187"/>
    </location>
</feature>
<keyword evidence="1" id="KW-0472">Membrane</keyword>
<evidence type="ECO:0000256" key="1">
    <source>
        <dbReference type="SAM" id="Phobius"/>
    </source>
</evidence>